<sequence length="34" mass="3754">MHVIHEGSAKLQVCLKKSGHQLSAQDISCIVVFF</sequence>
<dbReference type="EMBL" id="CAXIEN010000060">
    <property type="protein sequence ID" value="CAL1272349.1"/>
    <property type="molecule type" value="Genomic_DNA"/>
</dbReference>
<comment type="caution">
    <text evidence="1">The sequence shown here is derived from an EMBL/GenBank/DDBJ whole genome shotgun (WGS) entry which is preliminary data.</text>
</comment>
<protein>
    <submittedName>
        <fullName evidence="1">Uncharacterized protein</fullName>
    </submittedName>
</protein>
<accession>A0AAV1ZKS8</accession>
<dbReference type="EMBL" id="CAXIEN010000060">
    <property type="protein sequence ID" value="CAL1272350.1"/>
    <property type="molecule type" value="Genomic_DNA"/>
</dbReference>
<evidence type="ECO:0000313" key="2">
    <source>
        <dbReference type="Proteomes" id="UP001497382"/>
    </source>
</evidence>
<proteinExistence type="predicted"/>
<evidence type="ECO:0000313" key="1">
    <source>
        <dbReference type="EMBL" id="CAL1272350.1"/>
    </source>
</evidence>
<dbReference type="Proteomes" id="UP001497382">
    <property type="component" value="Unassembled WGS sequence"/>
</dbReference>
<dbReference type="AlphaFoldDB" id="A0AAV1ZKS8"/>
<keyword evidence="2" id="KW-1185">Reference proteome</keyword>
<reference evidence="1 2" key="1">
    <citation type="submission" date="2024-04" db="EMBL/GenBank/DDBJ databases">
        <authorList>
            <person name="Rising A."/>
            <person name="Reimegard J."/>
            <person name="Sonavane S."/>
            <person name="Akerstrom W."/>
            <person name="Nylinder S."/>
            <person name="Hedman E."/>
            <person name="Kallberg Y."/>
        </authorList>
    </citation>
    <scope>NUCLEOTIDE SEQUENCE [LARGE SCALE GENOMIC DNA]</scope>
</reference>
<gene>
    <name evidence="1" type="ORF">LARSCL_LOCUS6331</name>
</gene>
<organism evidence="1 2">
    <name type="scientific">Larinioides sclopetarius</name>
    <dbReference type="NCBI Taxonomy" id="280406"/>
    <lineage>
        <taxon>Eukaryota</taxon>
        <taxon>Metazoa</taxon>
        <taxon>Ecdysozoa</taxon>
        <taxon>Arthropoda</taxon>
        <taxon>Chelicerata</taxon>
        <taxon>Arachnida</taxon>
        <taxon>Araneae</taxon>
        <taxon>Araneomorphae</taxon>
        <taxon>Entelegynae</taxon>
        <taxon>Araneoidea</taxon>
        <taxon>Araneidae</taxon>
        <taxon>Larinioides</taxon>
    </lineage>
</organism>
<name>A0AAV1ZKS8_9ARAC</name>